<keyword evidence="4" id="KW-0812">Transmembrane</keyword>
<dbReference type="InterPro" id="IPR001680">
    <property type="entry name" value="WD40_rpt"/>
</dbReference>
<dbReference type="PANTHER" id="PTHR19879:SF9">
    <property type="entry name" value="TRANSCRIPTION INITIATION FACTOR TFIID SUBUNIT 5"/>
    <property type="match status" value="1"/>
</dbReference>
<feature type="transmembrane region" description="Helical" evidence="4">
    <location>
        <begin position="12"/>
        <end position="31"/>
    </location>
</feature>
<evidence type="ECO:0000256" key="2">
    <source>
        <dbReference type="ARBA" id="ARBA00022737"/>
    </source>
</evidence>
<keyword evidence="4" id="KW-1133">Transmembrane helix</keyword>
<feature type="repeat" description="WD" evidence="3">
    <location>
        <begin position="169"/>
        <end position="210"/>
    </location>
</feature>
<sequence>MPNQLAVNIKRFTYSTVVIALFFINSLLLVGCESSESAVEEWPHAAVGMYDASLSDDGRFALVASVNHQAGYWDLQQNKLLFQWRHNDDPESGITVSDISPDGSRALTADKSTFVIWNTTSGKPYGYWQAPADITSAALSDKAKYVLLGLSDGRVVHIDMESGRRLEFTGHRNNRIASVDMSANGVWAFSGAYDGRVVLWNTQSGQPRYVFEHDSRVTLVRLESQGRLAFSSGTRGNAIVWDLESGVERVSLALKPREYVMTAAAFSADGRLLATGAPGRDVRLWSTQNGSLVHQWQVKTRDQWKPSGAIVWAVAFTPDGHIVTEASSGYGQMWRLPSQ</sequence>
<evidence type="ECO:0000256" key="4">
    <source>
        <dbReference type="SAM" id="Phobius"/>
    </source>
</evidence>
<organism evidence="5 6">
    <name type="scientific">Pleionea litopenaei</name>
    <dbReference type="NCBI Taxonomy" id="3070815"/>
    <lineage>
        <taxon>Bacteria</taxon>
        <taxon>Pseudomonadati</taxon>
        <taxon>Pseudomonadota</taxon>
        <taxon>Gammaproteobacteria</taxon>
        <taxon>Oceanospirillales</taxon>
        <taxon>Pleioneaceae</taxon>
        <taxon>Pleionea</taxon>
    </lineage>
</organism>
<evidence type="ECO:0000313" key="6">
    <source>
        <dbReference type="Proteomes" id="UP001239782"/>
    </source>
</evidence>
<evidence type="ECO:0000256" key="3">
    <source>
        <dbReference type="PROSITE-ProRule" id="PRU00221"/>
    </source>
</evidence>
<dbReference type="PANTHER" id="PTHR19879">
    <property type="entry name" value="TRANSCRIPTION INITIATION FACTOR TFIID"/>
    <property type="match status" value="1"/>
</dbReference>
<keyword evidence="6" id="KW-1185">Reference proteome</keyword>
<feature type="repeat" description="WD" evidence="3">
    <location>
        <begin position="210"/>
        <end position="251"/>
    </location>
</feature>
<evidence type="ECO:0008006" key="7">
    <source>
        <dbReference type="Google" id="ProtNLM"/>
    </source>
</evidence>
<keyword evidence="2" id="KW-0677">Repeat</keyword>
<dbReference type="InterPro" id="IPR015943">
    <property type="entry name" value="WD40/YVTN_repeat-like_dom_sf"/>
</dbReference>
<evidence type="ECO:0000313" key="5">
    <source>
        <dbReference type="EMBL" id="WMS86233.1"/>
    </source>
</evidence>
<dbReference type="KEGG" id="plei:Q9312_13490"/>
<feature type="repeat" description="WD" evidence="3">
    <location>
        <begin position="254"/>
        <end position="295"/>
    </location>
</feature>
<protein>
    <recommendedName>
        <fullName evidence="7">WD-40 repeat-containing protein</fullName>
    </recommendedName>
</protein>
<keyword evidence="1 3" id="KW-0853">WD repeat</keyword>
<evidence type="ECO:0000256" key="1">
    <source>
        <dbReference type="ARBA" id="ARBA00022574"/>
    </source>
</evidence>
<dbReference type="AlphaFoldDB" id="A0AA51RRK4"/>
<keyword evidence="4" id="KW-0472">Membrane</keyword>
<dbReference type="RefSeq" id="WP_309201385.1">
    <property type="nucleotide sequence ID" value="NZ_CP133548.1"/>
</dbReference>
<dbReference type="InterPro" id="IPR011047">
    <property type="entry name" value="Quinoprotein_ADH-like_sf"/>
</dbReference>
<accession>A0AA51RRK4</accession>
<dbReference type="EMBL" id="CP133548">
    <property type="protein sequence ID" value="WMS86233.1"/>
    <property type="molecule type" value="Genomic_DNA"/>
</dbReference>
<dbReference type="Gene3D" id="2.130.10.10">
    <property type="entry name" value="YVTN repeat-like/Quinoprotein amine dehydrogenase"/>
    <property type="match status" value="2"/>
</dbReference>
<dbReference type="PROSITE" id="PS00678">
    <property type="entry name" value="WD_REPEATS_1"/>
    <property type="match status" value="1"/>
</dbReference>
<proteinExistence type="predicted"/>
<dbReference type="PROSITE" id="PS50082">
    <property type="entry name" value="WD_REPEATS_2"/>
    <property type="match status" value="3"/>
</dbReference>
<reference evidence="5 6" key="1">
    <citation type="submission" date="2023-08" db="EMBL/GenBank/DDBJ databases">
        <title>Pleionea litopenaei sp. nov., isolated from stomach of juvenile Litopenaeus vannamei.</title>
        <authorList>
            <person name="Rho A.M."/>
            <person name="Hwang C.Y."/>
        </authorList>
    </citation>
    <scope>NUCLEOTIDE SEQUENCE [LARGE SCALE GENOMIC DNA]</scope>
    <source>
        <strain evidence="5 6">HL-JVS1</strain>
    </source>
</reference>
<gene>
    <name evidence="5" type="ORF">Q9312_13490</name>
</gene>
<name>A0AA51RRK4_9GAMM</name>
<dbReference type="InterPro" id="IPR019775">
    <property type="entry name" value="WD40_repeat_CS"/>
</dbReference>
<dbReference type="Proteomes" id="UP001239782">
    <property type="component" value="Chromosome"/>
</dbReference>
<dbReference type="Pfam" id="PF00400">
    <property type="entry name" value="WD40"/>
    <property type="match status" value="2"/>
</dbReference>
<dbReference type="SMART" id="SM00320">
    <property type="entry name" value="WD40"/>
    <property type="match status" value="7"/>
</dbReference>
<dbReference type="SUPFAM" id="SSF50998">
    <property type="entry name" value="Quinoprotein alcohol dehydrogenase-like"/>
    <property type="match status" value="1"/>
</dbReference>